<dbReference type="SUPFAM" id="SSF52540">
    <property type="entry name" value="P-loop containing nucleoside triphosphate hydrolases"/>
    <property type="match status" value="1"/>
</dbReference>
<evidence type="ECO:0000256" key="2">
    <source>
        <dbReference type="ARBA" id="ARBA00022840"/>
    </source>
</evidence>
<dbReference type="GO" id="GO:0005737">
    <property type="term" value="C:cytoplasm"/>
    <property type="evidence" value="ECO:0007669"/>
    <property type="project" value="TreeGrafter"/>
</dbReference>
<keyword evidence="1" id="KW-0547">Nucleotide-binding</keyword>
<gene>
    <name evidence="3" type="ORF">Q604_UNBC16547G0001</name>
</gene>
<evidence type="ECO:0000256" key="1">
    <source>
        <dbReference type="ARBA" id="ARBA00022741"/>
    </source>
</evidence>
<dbReference type="AlphaFoldDB" id="W1XHF1"/>
<evidence type="ECO:0000313" key="3">
    <source>
        <dbReference type="EMBL" id="ETJ28905.1"/>
    </source>
</evidence>
<dbReference type="PANTHER" id="PTHR23305">
    <property type="entry name" value="OBG GTPASE FAMILY"/>
    <property type="match status" value="1"/>
</dbReference>
<sequence length="92" mass="10395">QVIRCFDDPNITHVSGSIDPIRDIEIINTELCLADLESVEKRKQRIEKIAKSGDKDARAELPLLERIIEGLGEAKPVRAQGLEEDELEMIKE</sequence>
<feature type="non-terminal residue" evidence="3">
    <location>
        <position position="92"/>
    </location>
</feature>
<dbReference type="GO" id="GO:0016887">
    <property type="term" value="F:ATP hydrolysis activity"/>
    <property type="evidence" value="ECO:0007669"/>
    <property type="project" value="TreeGrafter"/>
</dbReference>
<dbReference type="PANTHER" id="PTHR23305:SF18">
    <property type="entry name" value="OBG-TYPE G DOMAIN-CONTAINING PROTEIN"/>
    <property type="match status" value="1"/>
</dbReference>
<organism evidence="3">
    <name type="scientific">human gut metagenome</name>
    <dbReference type="NCBI Taxonomy" id="408170"/>
    <lineage>
        <taxon>unclassified sequences</taxon>
        <taxon>metagenomes</taxon>
        <taxon>organismal metagenomes</taxon>
    </lineage>
</organism>
<protein>
    <submittedName>
        <fullName evidence="3">GTP-binding protein YchF</fullName>
    </submittedName>
</protein>
<dbReference type="EMBL" id="AZMM01016547">
    <property type="protein sequence ID" value="ETJ28905.1"/>
    <property type="molecule type" value="Genomic_DNA"/>
</dbReference>
<dbReference type="InterPro" id="IPR023192">
    <property type="entry name" value="TGS-like_dom_sf"/>
</dbReference>
<proteinExistence type="predicted"/>
<dbReference type="GO" id="GO:0005524">
    <property type="term" value="F:ATP binding"/>
    <property type="evidence" value="ECO:0007669"/>
    <property type="project" value="UniProtKB-KW"/>
</dbReference>
<accession>W1XHF1</accession>
<keyword evidence="2" id="KW-0067">ATP-binding</keyword>
<feature type="non-terminal residue" evidence="3">
    <location>
        <position position="1"/>
    </location>
</feature>
<dbReference type="InterPro" id="IPR027417">
    <property type="entry name" value="P-loop_NTPase"/>
</dbReference>
<dbReference type="FunFam" id="1.10.150.300:FF:000001">
    <property type="entry name" value="Ribosome-binding ATPase YchF"/>
    <property type="match status" value="1"/>
</dbReference>
<name>W1XHF1_9ZZZZ</name>
<comment type="caution">
    <text evidence="3">The sequence shown here is derived from an EMBL/GenBank/DDBJ whole genome shotgun (WGS) entry which is preliminary data.</text>
</comment>
<reference evidence="3" key="1">
    <citation type="submission" date="2013-12" db="EMBL/GenBank/DDBJ databases">
        <title>A Varibaculum cambriense genome reconstructed from a premature infant gut community with otherwise low bacterial novelty that shifts toward anaerobic metabolism during the third week of life.</title>
        <authorList>
            <person name="Brown C.T."/>
            <person name="Sharon I."/>
            <person name="Thomas B.C."/>
            <person name="Castelle C.J."/>
            <person name="Morowitz M.J."/>
            <person name="Banfield J.F."/>
        </authorList>
    </citation>
    <scope>NUCLEOTIDE SEQUENCE</scope>
</reference>
<dbReference type="Gene3D" id="1.10.150.300">
    <property type="entry name" value="TGS-like domain"/>
    <property type="match status" value="1"/>
</dbReference>